<keyword evidence="1" id="KW-0479">Metal-binding</keyword>
<keyword evidence="1" id="KW-0863">Zinc-finger</keyword>
<dbReference type="InterPro" id="IPR012337">
    <property type="entry name" value="RNaseH-like_sf"/>
</dbReference>
<feature type="domain" description="Integrase catalytic" evidence="4">
    <location>
        <begin position="1341"/>
        <end position="1514"/>
    </location>
</feature>
<feature type="compositionally biased region" description="Low complexity" evidence="2">
    <location>
        <begin position="138"/>
        <end position="153"/>
    </location>
</feature>
<feature type="compositionally biased region" description="Basic and acidic residues" evidence="2">
    <location>
        <begin position="966"/>
        <end position="976"/>
    </location>
</feature>
<evidence type="ECO:0000259" key="3">
    <source>
        <dbReference type="PROSITE" id="PS50158"/>
    </source>
</evidence>
<proteinExistence type="predicted"/>
<dbReference type="OrthoDB" id="428741at2759"/>
<evidence type="ECO:0000256" key="2">
    <source>
        <dbReference type="SAM" id="MobiDB-lite"/>
    </source>
</evidence>
<dbReference type="PROSITE" id="PS50994">
    <property type="entry name" value="INTEGRASE"/>
    <property type="match status" value="1"/>
</dbReference>
<keyword evidence="6" id="KW-1185">Reference proteome</keyword>
<dbReference type="InterPro" id="IPR001878">
    <property type="entry name" value="Znf_CCHC"/>
</dbReference>
<feature type="compositionally biased region" description="Low complexity" evidence="2">
    <location>
        <begin position="303"/>
        <end position="312"/>
    </location>
</feature>
<dbReference type="PANTHER" id="PTHR37984:SF5">
    <property type="entry name" value="PROTEIN NYNRIN-LIKE"/>
    <property type="match status" value="1"/>
</dbReference>
<feature type="region of interest" description="Disordered" evidence="2">
    <location>
        <begin position="947"/>
        <end position="994"/>
    </location>
</feature>
<feature type="domain" description="CCHC-type" evidence="3">
    <location>
        <begin position="395"/>
        <end position="410"/>
    </location>
</feature>
<feature type="compositionally biased region" description="Low complexity" evidence="2">
    <location>
        <begin position="366"/>
        <end position="377"/>
    </location>
</feature>
<dbReference type="GO" id="GO:0008270">
    <property type="term" value="F:zinc ion binding"/>
    <property type="evidence" value="ECO:0007669"/>
    <property type="project" value="UniProtKB-KW"/>
</dbReference>
<dbReference type="PROSITE" id="PS50158">
    <property type="entry name" value="ZF_CCHC"/>
    <property type="match status" value="1"/>
</dbReference>
<dbReference type="SMART" id="SM00343">
    <property type="entry name" value="ZnF_C2HC"/>
    <property type="match status" value="1"/>
</dbReference>
<dbReference type="InterPro" id="IPR036875">
    <property type="entry name" value="Znf_CCHC_sf"/>
</dbReference>
<dbReference type="Proteomes" id="UP000604046">
    <property type="component" value="Unassembled WGS sequence"/>
</dbReference>
<evidence type="ECO:0000313" key="6">
    <source>
        <dbReference type="Proteomes" id="UP000604046"/>
    </source>
</evidence>
<accession>A0A812IZW0</accession>
<dbReference type="EMBL" id="CAJNDS010000342">
    <property type="protein sequence ID" value="CAE7194809.1"/>
    <property type="molecule type" value="Genomic_DNA"/>
</dbReference>
<dbReference type="InterPro" id="IPR050951">
    <property type="entry name" value="Retrovirus_Pol_polyprotein"/>
</dbReference>
<dbReference type="SUPFAM" id="SSF53098">
    <property type="entry name" value="Ribonuclease H-like"/>
    <property type="match status" value="1"/>
</dbReference>
<feature type="region of interest" description="Disordered" evidence="2">
    <location>
        <begin position="363"/>
        <end position="391"/>
    </location>
</feature>
<feature type="compositionally biased region" description="Polar residues" evidence="2">
    <location>
        <begin position="980"/>
        <end position="989"/>
    </location>
</feature>
<evidence type="ECO:0000313" key="5">
    <source>
        <dbReference type="EMBL" id="CAE7194809.1"/>
    </source>
</evidence>
<dbReference type="GO" id="GO:0015074">
    <property type="term" value="P:DNA integration"/>
    <property type="evidence" value="ECO:0007669"/>
    <property type="project" value="InterPro"/>
</dbReference>
<feature type="region of interest" description="Disordered" evidence="2">
    <location>
        <begin position="1891"/>
        <end position="1919"/>
    </location>
</feature>
<feature type="compositionally biased region" description="Basic and acidic residues" evidence="2">
    <location>
        <begin position="1769"/>
        <end position="1778"/>
    </location>
</feature>
<name>A0A812IZW0_9DINO</name>
<gene>
    <name evidence="5" type="primary">GIP</name>
    <name evidence="5" type="ORF">SNAT2548_LOCUS5345</name>
</gene>
<dbReference type="InterPro" id="IPR001584">
    <property type="entry name" value="Integrase_cat-core"/>
</dbReference>
<reference evidence="5" key="1">
    <citation type="submission" date="2021-02" db="EMBL/GenBank/DDBJ databases">
        <authorList>
            <person name="Dougan E. K."/>
            <person name="Rhodes N."/>
            <person name="Thang M."/>
            <person name="Chan C."/>
        </authorList>
    </citation>
    <scope>NUCLEOTIDE SEQUENCE</scope>
</reference>
<dbReference type="SUPFAM" id="SSF57756">
    <property type="entry name" value="Retrovirus zinc finger-like domains"/>
    <property type="match status" value="1"/>
</dbReference>
<dbReference type="InterPro" id="IPR036397">
    <property type="entry name" value="RNaseH_sf"/>
</dbReference>
<sequence length="2574" mass="285266">MAGRDFDAVPTWNGDPGTFQTFEVACKWYEKTLKDTERRGAAARVWSRLTGPAKSVVRHLSPDEFDVSNGLSKLLQVLRSSPLQTLPIPDSFSKLERWHQLRRKEGESIPELIVREDDLFRELQASLLRSRARVEKIASSTTPSTPASPSSAKATEKKEEEPAADGAGSAEPVKEPGGDDEVHRHLGFFEDELRGFRLLKAAGLTNDQRMQVLTLTANVVSFDRIRQALRALYDEEDPSAKHARRKGVWYASEDWEEDVLWQGGGDDWLWEDWAWDDETSYWAEWSEWPSDAGWQGEDGADVAGTEPPVEGAPGEEEEALVVQEQEAAVLAAEAAKTLQEARQAIQKVRAARGYYPLGGKKGGLSGHAAKGKSSAKGLGKGKGKSSGKPSGKGGCLICGRFGHFFRDCPNRHAKGAGKLGKKGANMWMDQVYHMYFIDAPAENLPETEPMEPILDRIVEPTDADLEKQNLQFHQVDPLLTIPDKFEQALVLSLETAMMAAVDGTPGFILDTGATENAVGVKTLQTMIQRTGVQHMVTLDDRPVFKFGDGLSLRACSKVTLFGTGLGEVHFYTLDGDHRPQTHNAENTPALLGSKFLREARATISYDRLCLWFQDRRSTLWATELLQTQSGHLMIPVAGRLLDLTSFRLKVEQEHGVRLPHAATCLMDILFTPGALEALRDAQSKQPGCSKKIEDSLEEGSDMSSAWGTESAEQVLAAFPFGKHAVEPIHVVDRPQLSQRLRDLSAAPFDDPRQSGYPCWTKHTPGNKRENQYATWMACGVCGLRLRYETKGSRGKTRTAGPTVAVVQEAMDELALEFPTGEVNERMCLGKIREVQGRRMVQNEKVTLETFMEKKAGYTGPRGISMSPPTLFQCKGATAKARALTPPTCDARRSGSRSSDAAVAAQNGKSTPQESVPRAELEEAWMTIQDQENKVAALKMRLKEALGEDAAKDSDLDDAENMSTDDSGQRGVERHFGTEPAATSPTQGLQERSRGFTGAVRRQLHAAGATYFASLLCTTTILLNSIEPANLLEINGARANGHFGAGAGNFGITFDGYYQETGWKVDKKDVATTLVAKVAEAKPAFLWIAPAVRGESSSWEVGESPGARRNRQRGQRRALESARILSEAACRSIHEGNEIAWETPMDMSYWKDSLAEQNIRKAATACGRPLHVLIVEGCHYPKTQGAHGKRWRILTTSHQLAAVLRRCRCPGHKEHDVITESVAFPVTMVKDILEGIQWELRLQGRDLQQELQEFMLQPADESPIYAMTSGALPALAPNGAKLKQVKENMLRLHRAAGHTSFENLARLLQRRGCPEWAVKMARELTCVDCAEVRHQHGPPAASAEPPPALWETLGMDVFEYEYKRNGTRTKAKFLLMIDRASRFVMTHFLHEYPAEEAWEPSTADIKRAVVKTWMAANPSPRWLYTDAAAYFTSREMIDFASRSGLGLMTAPAEAHYLMGVEERAIQVMKRTVEKLELEELNLDIGALFTLAAHGHNSFVHSATGYSPFQWARGWQREDAPPVGLDPRKAFSKVLAHRATAEAAFLKADAGIKLSKLSNSVARPVQRYQAGDLCMLWRARMNRQRGGWTGPLRVLLQEGTTVWLATGTTLVRAKLNQVRPTTEREKLVSSTQGTTVYQNAVGLEILLRGYRGKHFLDATSENPGLEIEEDLSPADRLVEPEAPRVGGEKDRWVVTETMVIRKHLVPRLSLFTPDRTKDCPVPDVGLSGRRRTVLQRPGGANIVLDNYKTEERPRRSLMERWCGETQFERAGRTLPEEIEQRAPQQRGSLPEVRESRPEQPSSPPEQRGPAAGARRGLEASSSSVSGPPVKKERRSELPPDQDMAEIPVPQPALRSQVLAEEAPEAEPETPVPPQGTLQGVLPAQPDFLEEEHASAAPYSTTDEESSDEELRPDVPQTEQAHYSVPPEKYACYACEISLTERDLKKITKRPRKATAWLSQKMIEKSREVHWRSLTQPQKEEYDEAMSIEVSNVIRERAARALTAQEICDLDYNKIMNMRWVLTRKASGAPKARLVVLGYQAHNLLEVETAAPTLSCTGRNMLLTAAANSGMILETGDVTSAFLQTFESLEKENLVVWAPIELAAMFGADPADSGMAMKLTKAFYGLAHAPRKWHETVLKALRETGWQQLRADRCLFALRDGSGRLCALAGLHVDDFLLAGLPGNKLYLDSKKALQERFRFGKWEQATGEGFTFAGCRVRQTEAGIQLDQEEYVNDWVQEIPLDHQRAKQLKSKATPKEIGDLRAALGTLSWKASQTGPQFQAEVSLKLSEVPMATVNTLVSVNKLVREVRRTASQRILFPCWGQPWQSISAMVWADASQANRPNKSSTVAFVGCMGPRAILEGEEVSLALVAWRSSKCPRESLGSNGSEVQAITIGEDEVFLLRAMWYEIHGGEISRYTLAEELKQHTSGGLVMDSKGIFDAMTRNVSALHGLRSSRAGFELTVSVQQAVALGTQLRWVNGTAQLADGLTKDNAGARRGFLEFLARGQRWSVVHDPSFTAGKKLTKRQLQQKLKDQENFFVGALKAFAASSHYPWFDLDPMPYDDIEPRNLKEVLGI</sequence>
<evidence type="ECO:0000259" key="4">
    <source>
        <dbReference type="PROSITE" id="PS50994"/>
    </source>
</evidence>
<dbReference type="PANTHER" id="PTHR37984">
    <property type="entry name" value="PROTEIN CBG26694"/>
    <property type="match status" value="1"/>
</dbReference>
<feature type="compositionally biased region" description="Basic and acidic residues" evidence="2">
    <location>
        <begin position="172"/>
        <end position="182"/>
    </location>
</feature>
<evidence type="ECO:0000256" key="1">
    <source>
        <dbReference type="PROSITE-ProRule" id="PRU00047"/>
    </source>
</evidence>
<dbReference type="Pfam" id="PF07727">
    <property type="entry name" value="RVT_2"/>
    <property type="match status" value="1"/>
</dbReference>
<organism evidence="5 6">
    <name type="scientific">Symbiodinium natans</name>
    <dbReference type="NCBI Taxonomy" id="878477"/>
    <lineage>
        <taxon>Eukaryota</taxon>
        <taxon>Sar</taxon>
        <taxon>Alveolata</taxon>
        <taxon>Dinophyceae</taxon>
        <taxon>Suessiales</taxon>
        <taxon>Symbiodiniaceae</taxon>
        <taxon>Symbiodinium</taxon>
    </lineage>
</organism>
<dbReference type="GO" id="GO:0003676">
    <property type="term" value="F:nucleic acid binding"/>
    <property type="evidence" value="ECO:0007669"/>
    <property type="project" value="InterPro"/>
</dbReference>
<feature type="region of interest" description="Disordered" evidence="2">
    <location>
        <begin position="884"/>
        <end position="917"/>
    </location>
</feature>
<keyword evidence="1" id="KW-0862">Zinc</keyword>
<feature type="region of interest" description="Disordered" evidence="2">
    <location>
        <begin position="292"/>
        <end position="315"/>
    </location>
</feature>
<feature type="region of interest" description="Disordered" evidence="2">
    <location>
        <begin position="134"/>
        <end position="182"/>
    </location>
</feature>
<protein>
    <submittedName>
        <fullName evidence="5">GIP protein</fullName>
    </submittedName>
</protein>
<comment type="caution">
    <text evidence="5">The sequence shown here is derived from an EMBL/GenBank/DDBJ whole genome shotgun (WGS) entry which is preliminary data.</text>
</comment>
<feature type="compositionally biased region" description="Low complexity" evidence="2">
    <location>
        <begin position="895"/>
        <end position="904"/>
    </location>
</feature>
<feature type="region of interest" description="Disordered" evidence="2">
    <location>
        <begin position="1769"/>
        <end position="1878"/>
    </location>
</feature>
<dbReference type="Gene3D" id="3.30.420.10">
    <property type="entry name" value="Ribonuclease H-like superfamily/Ribonuclease H"/>
    <property type="match status" value="1"/>
</dbReference>
<dbReference type="InterPro" id="IPR013103">
    <property type="entry name" value="RVT_2"/>
</dbReference>